<keyword evidence="1" id="KW-0472">Membrane</keyword>
<feature type="transmembrane region" description="Helical" evidence="1">
    <location>
        <begin position="207"/>
        <end position="232"/>
    </location>
</feature>
<feature type="transmembrane region" description="Helical" evidence="1">
    <location>
        <begin position="387"/>
        <end position="405"/>
    </location>
</feature>
<evidence type="ECO:0000313" key="3">
    <source>
        <dbReference type="Proteomes" id="UP001526143"/>
    </source>
</evidence>
<dbReference type="RefSeq" id="WP_263747471.1">
    <property type="nucleotide sequence ID" value="NZ_JAOWRF010000295.1"/>
</dbReference>
<feature type="transmembrane region" description="Helical" evidence="1">
    <location>
        <begin position="484"/>
        <end position="510"/>
    </location>
</feature>
<dbReference type="EMBL" id="JAOWRF010000295">
    <property type="protein sequence ID" value="MCV3215824.1"/>
    <property type="molecule type" value="Genomic_DNA"/>
</dbReference>
<dbReference type="Proteomes" id="UP001526143">
    <property type="component" value="Unassembled WGS sequence"/>
</dbReference>
<feature type="transmembrane region" description="Helical" evidence="1">
    <location>
        <begin position="306"/>
        <end position="328"/>
    </location>
</feature>
<keyword evidence="1" id="KW-1133">Transmembrane helix</keyword>
<feature type="transmembrane region" description="Helical" evidence="1">
    <location>
        <begin position="340"/>
        <end position="366"/>
    </location>
</feature>
<feature type="transmembrane region" description="Helical" evidence="1">
    <location>
        <begin position="561"/>
        <end position="582"/>
    </location>
</feature>
<gene>
    <name evidence="2" type="ORF">OGM63_20325</name>
</gene>
<organism evidence="2 3">
    <name type="scientific">Plectonema radiosum NIES-515</name>
    <dbReference type="NCBI Taxonomy" id="2986073"/>
    <lineage>
        <taxon>Bacteria</taxon>
        <taxon>Bacillati</taxon>
        <taxon>Cyanobacteriota</taxon>
        <taxon>Cyanophyceae</taxon>
        <taxon>Oscillatoriophycideae</taxon>
        <taxon>Oscillatoriales</taxon>
        <taxon>Microcoleaceae</taxon>
        <taxon>Plectonema</taxon>
    </lineage>
</organism>
<keyword evidence="3" id="KW-1185">Reference proteome</keyword>
<accession>A0ABT3B3A1</accession>
<proteinExistence type="predicted"/>
<feature type="transmembrane region" description="Helical" evidence="1">
    <location>
        <begin position="277"/>
        <end position="294"/>
    </location>
</feature>
<feature type="transmembrane region" description="Helical" evidence="1">
    <location>
        <begin position="244"/>
        <end position="265"/>
    </location>
</feature>
<evidence type="ECO:0000256" key="1">
    <source>
        <dbReference type="SAM" id="Phobius"/>
    </source>
</evidence>
<evidence type="ECO:0000313" key="2">
    <source>
        <dbReference type="EMBL" id="MCV3215824.1"/>
    </source>
</evidence>
<dbReference type="Pfam" id="PF12679">
    <property type="entry name" value="ABC2_membrane_2"/>
    <property type="match status" value="1"/>
</dbReference>
<name>A0ABT3B3A1_9CYAN</name>
<protein>
    <submittedName>
        <fullName evidence="2">ABC transporter permease</fullName>
    </submittedName>
</protein>
<reference evidence="2 3" key="1">
    <citation type="submission" date="2022-10" db="EMBL/GenBank/DDBJ databases">
        <title>Identification of biosynthetic pathway for the production of the potent trypsin inhibitor radiosumin.</title>
        <authorList>
            <person name="Fewer D.P."/>
            <person name="Delbaje E."/>
            <person name="Ouyang X."/>
            <person name="Agostino P.D."/>
            <person name="Wahlsten M."/>
            <person name="Jokela J."/>
            <person name="Permi P."/>
            <person name="Haapaniemi E."/>
            <person name="Koistinen H."/>
        </authorList>
    </citation>
    <scope>NUCLEOTIDE SEQUENCE [LARGE SCALE GENOMIC DNA]</scope>
    <source>
        <strain evidence="2 3">NIES-515</strain>
    </source>
</reference>
<feature type="transmembrane region" description="Helical" evidence="1">
    <location>
        <begin position="41"/>
        <end position="61"/>
    </location>
</feature>
<feature type="transmembrane region" description="Helical" evidence="1">
    <location>
        <begin position="602"/>
        <end position="624"/>
    </location>
</feature>
<keyword evidence="1" id="KW-0812">Transmembrane</keyword>
<feature type="transmembrane region" description="Helical" evidence="1">
    <location>
        <begin position="530"/>
        <end position="554"/>
    </location>
</feature>
<sequence length="645" mass="72714">MLNKHQLPFTEGFVIMMLNLIDKIGDWNPQLLREIKGRLKIVPVAIAFIISLLGQLVLFLFQLKDFPGERYSLIDQYCTVSKSYRQQQDALYQQINTLNTAISNFKTTKASTTGSLVDLQTELKSANTKSQALSKYLSENFCPPNQLNMQLWWRDHWEYIFLSLSVIFIFTLLVAGTYLLINNLANEERRGTLNFIRLSPQSEVNILIGKLLGVPILVYLVTLVAVPLHLYAGRSANIAFSYIFSFYAVLVASCILFYSAALLFGLVCRWFNNFQPWLGSGSVLIFLSMMMMMASSSGTNFHNSTAWFRLFSPFDITNYLFPNLFHLYNGSPLKQLQFFYLPIGTNVTSIVGFHLLSYGLCTLGIWQGLKRCFRNPNIAVISKLQSYLLVAGLQVMMWGFTLQYVKNYCPPTLVHQRSTDCLYDVNSQIGENFIILGFSNSVLLLGLIAILSPHRQAVQDWARYRHQGVWKNLLKDLIFGEKSIALVAMAINVAIAIIPLIVWIAVAPILNVHHNPSSLGFGNHIHRIHLVFALALFITLMMIYATIAQLMLMMKTSKRSLWAIGTVAAVMFLPPMILQLLTIDPAKNAGLWLFSSFPWASVVYASTTTIFMTLLGELSVLVLLNFQLTKRVKLAGESATKALLG</sequence>
<feature type="transmembrane region" description="Helical" evidence="1">
    <location>
        <begin position="159"/>
        <end position="181"/>
    </location>
</feature>
<feature type="transmembrane region" description="Helical" evidence="1">
    <location>
        <begin position="433"/>
        <end position="451"/>
    </location>
</feature>
<comment type="caution">
    <text evidence="2">The sequence shown here is derived from an EMBL/GenBank/DDBJ whole genome shotgun (WGS) entry which is preliminary data.</text>
</comment>